<name>A0A0W8E8M0_9ZZZZ</name>
<feature type="transmembrane region" description="Helical" evidence="5">
    <location>
        <begin position="36"/>
        <end position="54"/>
    </location>
</feature>
<dbReference type="AlphaFoldDB" id="A0A0W8E8M0"/>
<protein>
    <submittedName>
        <fullName evidence="7">O-antigen polymerase</fullName>
    </submittedName>
</protein>
<keyword evidence="4 5" id="KW-0472">Membrane</keyword>
<proteinExistence type="predicted"/>
<feature type="transmembrane region" description="Helical" evidence="5">
    <location>
        <begin position="197"/>
        <end position="217"/>
    </location>
</feature>
<dbReference type="PANTHER" id="PTHR37422">
    <property type="entry name" value="TEICHURONIC ACID BIOSYNTHESIS PROTEIN TUAE"/>
    <property type="match status" value="1"/>
</dbReference>
<feature type="transmembrane region" description="Helical" evidence="5">
    <location>
        <begin position="329"/>
        <end position="345"/>
    </location>
</feature>
<feature type="transmembrane region" description="Helical" evidence="5">
    <location>
        <begin position="120"/>
        <end position="141"/>
    </location>
</feature>
<keyword evidence="3 5" id="KW-1133">Transmembrane helix</keyword>
<evidence type="ECO:0000256" key="3">
    <source>
        <dbReference type="ARBA" id="ARBA00022989"/>
    </source>
</evidence>
<dbReference type="EMBL" id="LNQE01001832">
    <property type="protein sequence ID" value="KUG04976.1"/>
    <property type="molecule type" value="Genomic_DNA"/>
</dbReference>
<evidence type="ECO:0000313" key="7">
    <source>
        <dbReference type="EMBL" id="KUG04976.1"/>
    </source>
</evidence>
<evidence type="ECO:0000259" key="6">
    <source>
        <dbReference type="Pfam" id="PF04932"/>
    </source>
</evidence>
<dbReference type="Pfam" id="PF04932">
    <property type="entry name" value="Wzy_C"/>
    <property type="match status" value="1"/>
</dbReference>
<comment type="subcellular location">
    <subcellularLocation>
        <location evidence="1">Membrane</location>
        <topology evidence="1">Multi-pass membrane protein</topology>
    </subcellularLocation>
</comment>
<feature type="transmembrane region" description="Helical" evidence="5">
    <location>
        <begin position="387"/>
        <end position="404"/>
    </location>
</feature>
<evidence type="ECO:0000256" key="2">
    <source>
        <dbReference type="ARBA" id="ARBA00022692"/>
    </source>
</evidence>
<gene>
    <name evidence="7" type="ORF">ASZ90_017585</name>
</gene>
<feature type="transmembrane region" description="Helical" evidence="5">
    <location>
        <begin position="66"/>
        <end position="83"/>
    </location>
</feature>
<accession>A0A0W8E8M0</accession>
<dbReference type="InterPro" id="IPR051533">
    <property type="entry name" value="WaaL-like"/>
</dbReference>
<organism evidence="7">
    <name type="scientific">hydrocarbon metagenome</name>
    <dbReference type="NCBI Taxonomy" id="938273"/>
    <lineage>
        <taxon>unclassified sequences</taxon>
        <taxon>metagenomes</taxon>
        <taxon>ecological metagenomes</taxon>
    </lineage>
</organism>
<comment type="caution">
    <text evidence="7">The sequence shown here is derived from an EMBL/GenBank/DDBJ whole genome shotgun (WGS) entry which is preliminary data.</text>
</comment>
<reference evidence="7" key="1">
    <citation type="journal article" date="2015" name="Proc. Natl. Acad. Sci. U.S.A.">
        <title>Networks of energetic and metabolic interactions define dynamics in microbial communities.</title>
        <authorList>
            <person name="Embree M."/>
            <person name="Liu J.K."/>
            <person name="Al-Bassam M.M."/>
            <person name="Zengler K."/>
        </authorList>
    </citation>
    <scope>NUCLEOTIDE SEQUENCE</scope>
</reference>
<feature type="transmembrane region" description="Helical" evidence="5">
    <location>
        <begin position="161"/>
        <end position="185"/>
    </location>
</feature>
<feature type="transmembrane region" description="Helical" evidence="5">
    <location>
        <begin position="237"/>
        <end position="256"/>
    </location>
</feature>
<evidence type="ECO:0000256" key="5">
    <source>
        <dbReference type="SAM" id="Phobius"/>
    </source>
</evidence>
<sequence>MDRVKGSGWGIELYLVVLYVILDWFFRQVAFTSLQGIWDELLFIFIVGVWIYRIAVDRLRPEGSSMLLPIILYAAVMIFLFLINSPSNVVALEGARVMMQYIFWFFLGYNLLFTRIQAKGLVDVFLLVCTLVALYGIYQYLTGVEIPLGWVDSKETSITTRVFSIIGSPNILGSLIVLALPLAFTMYFTSSSAVKKLFYAGLLLPLALCLVLTYSRGAWLAFILEAILLGLWVDRRIIIAMVLIAILTPTLMPTVYDRMAYMASPEYLVSSERGGRLGRWDKALDYWQTSPAVGVGLGEFGGAVAARYYPQDSFYADNWYLKVGTETGWVGLLATLLLFVIALRKARRSLDITRDDFLRFMGLGIFIGMIGVLAHNCVENVFEVPMMASYFWFFLGVILALPYLSGSSPVQNKIGTGPYK</sequence>
<feature type="transmembrane region" description="Helical" evidence="5">
    <location>
        <begin position="95"/>
        <end position="113"/>
    </location>
</feature>
<dbReference type="GO" id="GO:0016020">
    <property type="term" value="C:membrane"/>
    <property type="evidence" value="ECO:0007669"/>
    <property type="project" value="UniProtKB-SubCell"/>
</dbReference>
<feature type="domain" description="O-antigen ligase-related" evidence="6">
    <location>
        <begin position="203"/>
        <end position="335"/>
    </location>
</feature>
<feature type="transmembrane region" description="Helical" evidence="5">
    <location>
        <begin position="12"/>
        <end position="30"/>
    </location>
</feature>
<evidence type="ECO:0000256" key="1">
    <source>
        <dbReference type="ARBA" id="ARBA00004141"/>
    </source>
</evidence>
<dbReference type="InterPro" id="IPR007016">
    <property type="entry name" value="O-antigen_ligase-rel_domated"/>
</dbReference>
<evidence type="ECO:0000256" key="4">
    <source>
        <dbReference type="ARBA" id="ARBA00023136"/>
    </source>
</evidence>
<keyword evidence="2 5" id="KW-0812">Transmembrane</keyword>
<dbReference type="PANTHER" id="PTHR37422:SF13">
    <property type="entry name" value="LIPOPOLYSACCHARIDE BIOSYNTHESIS PROTEIN PA4999-RELATED"/>
    <property type="match status" value="1"/>
</dbReference>
<feature type="transmembrane region" description="Helical" evidence="5">
    <location>
        <begin position="357"/>
        <end position="375"/>
    </location>
</feature>